<reference evidence="2 3" key="1">
    <citation type="submission" date="2019-01" db="EMBL/GenBank/DDBJ databases">
        <title>Sinorhodobacter populi sp. nov. isolated from the symptomatic bark tissue of Populus euramericana canker.</title>
        <authorList>
            <person name="Xu G."/>
        </authorList>
    </citation>
    <scope>NUCLEOTIDE SEQUENCE [LARGE SCALE GENOMIC DNA]</scope>
    <source>
        <strain evidence="2 3">2D-5</strain>
    </source>
</reference>
<sequence length="99" mass="10455">MNRYDTPHSQRDLDALARETPRVRCANSPCAGRLCSEIDAAGCHCAARATGRSAEAVLADFTRNAAPGTERALNGPEIDPVSTIRATDDGSARLAGEDE</sequence>
<dbReference type="RefSeq" id="WP_128270333.1">
    <property type="nucleotide sequence ID" value="NZ_SAUW01000017.1"/>
</dbReference>
<accession>A0A443IPM3</accession>
<evidence type="ECO:0000313" key="2">
    <source>
        <dbReference type="EMBL" id="RWR08471.1"/>
    </source>
</evidence>
<evidence type="ECO:0000313" key="3">
    <source>
        <dbReference type="Proteomes" id="UP000285710"/>
    </source>
</evidence>
<organism evidence="2 3">
    <name type="scientific">Paenirhodobacter populi</name>
    <dbReference type="NCBI Taxonomy" id="2306993"/>
    <lineage>
        <taxon>Bacteria</taxon>
        <taxon>Pseudomonadati</taxon>
        <taxon>Pseudomonadota</taxon>
        <taxon>Alphaproteobacteria</taxon>
        <taxon>Rhodobacterales</taxon>
        <taxon>Rhodobacter group</taxon>
        <taxon>Paenirhodobacter</taxon>
    </lineage>
</organism>
<gene>
    <name evidence="2" type="ORF">D2T33_15355</name>
</gene>
<comment type="caution">
    <text evidence="2">The sequence shown here is derived from an EMBL/GenBank/DDBJ whole genome shotgun (WGS) entry which is preliminary data.</text>
</comment>
<protein>
    <submittedName>
        <fullName evidence="2">Uncharacterized protein</fullName>
    </submittedName>
</protein>
<dbReference type="EMBL" id="SAUW01000017">
    <property type="protein sequence ID" value="RWR08471.1"/>
    <property type="molecule type" value="Genomic_DNA"/>
</dbReference>
<feature type="region of interest" description="Disordered" evidence="1">
    <location>
        <begin position="67"/>
        <end position="99"/>
    </location>
</feature>
<evidence type="ECO:0000256" key="1">
    <source>
        <dbReference type="SAM" id="MobiDB-lite"/>
    </source>
</evidence>
<name>A0A443IPM3_9RHOB</name>
<dbReference type="Proteomes" id="UP000285710">
    <property type="component" value="Unassembled WGS sequence"/>
</dbReference>
<dbReference type="AlphaFoldDB" id="A0A443IPM3"/>
<proteinExistence type="predicted"/>
<reference evidence="2 3" key="2">
    <citation type="submission" date="2019-01" db="EMBL/GenBank/DDBJ databases">
        <authorList>
            <person name="Li Y."/>
        </authorList>
    </citation>
    <scope>NUCLEOTIDE SEQUENCE [LARGE SCALE GENOMIC DNA]</scope>
    <source>
        <strain evidence="2 3">2D-5</strain>
    </source>
</reference>
<keyword evidence="3" id="KW-1185">Reference proteome</keyword>